<comment type="caution">
    <text evidence="2">The sequence shown here is derived from an EMBL/GenBank/DDBJ whole genome shotgun (WGS) entry which is preliminary data.</text>
</comment>
<dbReference type="Proteomes" id="UP001500902">
    <property type="component" value="Unassembled WGS sequence"/>
</dbReference>
<evidence type="ECO:0000259" key="1">
    <source>
        <dbReference type="Pfam" id="PF25547"/>
    </source>
</evidence>
<evidence type="ECO:0000313" key="3">
    <source>
        <dbReference type="Proteomes" id="UP001500902"/>
    </source>
</evidence>
<dbReference type="EMBL" id="BAAAZP010000014">
    <property type="protein sequence ID" value="GAA3649316.1"/>
    <property type="molecule type" value="Genomic_DNA"/>
</dbReference>
<keyword evidence="3" id="KW-1185">Reference proteome</keyword>
<sequence length="239" mass="27327">MPNTLGLTLRGFMHLQLVSGVALVVVSLLASRDFDEDAFTRAAGVWRQMAKDLDGSVTTLEDLPEEAKRGWIAVDQEEFARVTKDMRVKTEELRALFLEIATICDEVADAVENFFYKLNVFIAWLLLQTGYLTAMMLVPQTTVQARFYLRWLAKVTDRRVAMMILKLGLYVKAQWNSVTTMRLQPKMFEEFVNFRAGLVDFADVSVDIRHNPTFQQPEPGQKLPDQAEDFNWVAPAEQK</sequence>
<accession>A0ABP7B6E5</accession>
<name>A0ABP7B6E5_9ACTN</name>
<reference evidence="3" key="1">
    <citation type="journal article" date="2019" name="Int. J. Syst. Evol. Microbiol.">
        <title>The Global Catalogue of Microorganisms (GCM) 10K type strain sequencing project: providing services to taxonomists for standard genome sequencing and annotation.</title>
        <authorList>
            <consortium name="The Broad Institute Genomics Platform"/>
            <consortium name="The Broad Institute Genome Sequencing Center for Infectious Disease"/>
            <person name="Wu L."/>
            <person name="Ma J."/>
        </authorList>
    </citation>
    <scope>NUCLEOTIDE SEQUENCE [LARGE SCALE GENOMIC DNA]</scope>
    <source>
        <strain evidence="3">JCM 16904</strain>
    </source>
</reference>
<evidence type="ECO:0000313" key="2">
    <source>
        <dbReference type="EMBL" id="GAA3649316.1"/>
    </source>
</evidence>
<organism evidence="2 3">
    <name type="scientific">Nonomuraea antimicrobica</name>
    <dbReference type="NCBI Taxonomy" id="561173"/>
    <lineage>
        <taxon>Bacteria</taxon>
        <taxon>Bacillati</taxon>
        <taxon>Actinomycetota</taxon>
        <taxon>Actinomycetes</taxon>
        <taxon>Streptosporangiales</taxon>
        <taxon>Streptosporangiaceae</taxon>
        <taxon>Nonomuraea</taxon>
    </lineage>
</organism>
<proteinExistence type="predicted"/>
<dbReference type="Pfam" id="PF25547">
    <property type="entry name" value="WXG100_2"/>
    <property type="match status" value="1"/>
</dbReference>
<gene>
    <name evidence="2" type="ORF">GCM10022224_010050</name>
</gene>
<feature type="domain" description="Outer membrane channel protein CpnT-like N-terminal" evidence="1">
    <location>
        <begin position="35"/>
        <end position="153"/>
    </location>
</feature>
<dbReference type="InterPro" id="IPR057746">
    <property type="entry name" value="CpnT-like_N"/>
</dbReference>
<protein>
    <recommendedName>
        <fullName evidence="1">Outer membrane channel protein CpnT-like N-terminal domain-containing protein</fullName>
    </recommendedName>
</protein>